<evidence type="ECO:0000313" key="15">
    <source>
        <dbReference type="EMBL" id="TFV96718.1"/>
    </source>
</evidence>
<gene>
    <name evidence="15" type="ORF">E4M00_11585</name>
</gene>
<dbReference type="SMART" id="SM00387">
    <property type="entry name" value="HATPase_c"/>
    <property type="match status" value="1"/>
</dbReference>
<evidence type="ECO:0000256" key="8">
    <source>
        <dbReference type="ARBA" id="ARBA00022777"/>
    </source>
</evidence>
<dbReference type="InterPro" id="IPR003661">
    <property type="entry name" value="HisK_dim/P_dom"/>
</dbReference>
<evidence type="ECO:0000256" key="3">
    <source>
        <dbReference type="ARBA" id="ARBA00004236"/>
    </source>
</evidence>
<evidence type="ECO:0000256" key="10">
    <source>
        <dbReference type="ARBA" id="ARBA00023012"/>
    </source>
</evidence>
<protein>
    <recommendedName>
        <fullName evidence="4">histidine kinase</fullName>
        <ecNumber evidence="4">2.7.13.3</ecNumber>
    </recommendedName>
</protein>
<dbReference type="Gene3D" id="6.10.340.10">
    <property type="match status" value="1"/>
</dbReference>
<dbReference type="Pfam" id="PF00512">
    <property type="entry name" value="HisKA"/>
    <property type="match status" value="1"/>
</dbReference>
<dbReference type="PROSITE" id="PS50109">
    <property type="entry name" value="HIS_KIN"/>
    <property type="match status" value="1"/>
</dbReference>
<dbReference type="SUPFAM" id="SSF55874">
    <property type="entry name" value="ATPase domain of HSP90 chaperone/DNA topoisomerase II/histidine kinase"/>
    <property type="match status" value="1"/>
</dbReference>
<dbReference type="InterPro" id="IPR003594">
    <property type="entry name" value="HATPase_dom"/>
</dbReference>
<accession>A0A4Y9QXZ7</accession>
<keyword evidence="8 15" id="KW-0418">Kinase</keyword>
<feature type="transmembrane region" description="Helical" evidence="12">
    <location>
        <begin position="38"/>
        <end position="61"/>
    </location>
</feature>
<evidence type="ECO:0000256" key="12">
    <source>
        <dbReference type="SAM" id="Phobius"/>
    </source>
</evidence>
<dbReference type="Pfam" id="PF00672">
    <property type="entry name" value="HAMP"/>
    <property type="match status" value="1"/>
</dbReference>
<feature type="domain" description="Histidine kinase" evidence="13">
    <location>
        <begin position="301"/>
        <end position="515"/>
    </location>
</feature>
<dbReference type="FunFam" id="1.10.287.130:FF:000001">
    <property type="entry name" value="Two-component sensor histidine kinase"/>
    <property type="match status" value="1"/>
</dbReference>
<evidence type="ECO:0000259" key="13">
    <source>
        <dbReference type="PROSITE" id="PS50109"/>
    </source>
</evidence>
<dbReference type="FunFam" id="3.30.565.10:FF:000006">
    <property type="entry name" value="Sensor histidine kinase WalK"/>
    <property type="match status" value="1"/>
</dbReference>
<proteinExistence type="predicted"/>
<evidence type="ECO:0000256" key="7">
    <source>
        <dbReference type="ARBA" id="ARBA00022692"/>
    </source>
</evidence>
<evidence type="ECO:0000256" key="2">
    <source>
        <dbReference type="ARBA" id="ARBA00001968"/>
    </source>
</evidence>
<keyword evidence="16" id="KW-1185">Reference proteome</keyword>
<evidence type="ECO:0000256" key="1">
    <source>
        <dbReference type="ARBA" id="ARBA00000085"/>
    </source>
</evidence>
<dbReference type="Gene3D" id="1.10.287.130">
    <property type="match status" value="1"/>
</dbReference>
<dbReference type="InterPro" id="IPR036890">
    <property type="entry name" value="HATPase_C_sf"/>
</dbReference>
<dbReference type="InterPro" id="IPR004358">
    <property type="entry name" value="Sig_transdc_His_kin-like_C"/>
</dbReference>
<dbReference type="InterPro" id="IPR003660">
    <property type="entry name" value="HAMP_dom"/>
</dbReference>
<evidence type="ECO:0000256" key="4">
    <source>
        <dbReference type="ARBA" id="ARBA00012438"/>
    </source>
</evidence>
<dbReference type="GO" id="GO:0005886">
    <property type="term" value="C:plasma membrane"/>
    <property type="evidence" value="ECO:0007669"/>
    <property type="project" value="UniProtKB-SubCell"/>
</dbReference>
<evidence type="ECO:0000256" key="6">
    <source>
        <dbReference type="ARBA" id="ARBA00022679"/>
    </source>
</evidence>
<dbReference type="Proteomes" id="UP000298127">
    <property type="component" value="Unassembled WGS sequence"/>
</dbReference>
<dbReference type="CDD" id="cd00082">
    <property type="entry name" value="HisKA"/>
    <property type="match status" value="1"/>
</dbReference>
<dbReference type="InterPro" id="IPR036097">
    <property type="entry name" value="HisK_dim/P_sf"/>
</dbReference>
<dbReference type="EC" id="2.7.13.3" evidence="4"/>
<dbReference type="Gene3D" id="3.30.565.10">
    <property type="entry name" value="Histidine kinase-like ATPase, C-terminal domain"/>
    <property type="match status" value="1"/>
</dbReference>
<dbReference type="CDD" id="cd06225">
    <property type="entry name" value="HAMP"/>
    <property type="match status" value="1"/>
</dbReference>
<keyword evidence="10" id="KW-0902">Two-component regulatory system</keyword>
<evidence type="ECO:0000259" key="14">
    <source>
        <dbReference type="PROSITE" id="PS50885"/>
    </source>
</evidence>
<evidence type="ECO:0000256" key="11">
    <source>
        <dbReference type="ARBA" id="ARBA00023136"/>
    </source>
</evidence>
<dbReference type="RefSeq" id="WP_135120687.1">
    <property type="nucleotide sequence ID" value="NZ_SPQZ01000004.1"/>
</dbReference>
<dbReference type="PRINTS" id="PR00344">
    <property type="entry name" value="BCTRLSENSOR"/>
</dbReference>
<keyword evidence="6" id="KW-0808">Transferase</keyword>
<keyword evidence="11 12" id="KW-0472">Membrane</keyword>
<feature type="domain" description="HAMP" evidence="14">
    <location>
        <begin position="224"/>
        <end position="286"/>
    </location>
</feature>
<dbReference type="PANTHER" id="PTHR45436">
    <property type="entry name" value="SENSOR HISTIDINE KINASE YKOH"/>
    <property type="match status" value="1"/>
</dbReference>
<name>A0A4Y9QXZ7_9MICO</name>
<evidence type="ECO:0000313" key="16">
    <source>
        <dbReference type="Proteomes" id="UP000298127"/>
    </source>
</evidence>
<dbReference type="Pfam" id="PF02518">
    <property type="entry name" value="HATPase_c"/>
    <property type="match status" value="1"/>
</dbReference>
<dbReference type="EMBL" id="SPQZ01000004">
    <property type="protein sequence ID" value="TFV96718.1"/>
    <property type="molecule type" value="Genomic_DNA"/>
</dbReference>
<comment type="caution">
    <text evidence="15">The sequence shown here is derived from an EMBL/GenBank/DDBJ whole genome shotgun (WGS) entry which is preliminary data.</text>
</comment>
<dbReference type="AlphaFoldDB" id="A0A4Y9QXZ7"/>
<dbReference type="GO" id="GO:0000155">
    <property type="term" value="F:phosphorelay sensor kinase activity"/>
    <property type="evidence" value="ECO:0007669"/>
    <property type="project" value="InterPro"/>
</dbReference>
<dbReference type="InterPro" id="IPR005467">
    <property type="entry name" value="His_kinase_dom"/>
</dbReference>
<keyword evidence="7 12" id="KW-0812">Transmembrane</keyword>
<dbReference type="SMART" id="SM00388">
    <property type="entry name" value="HisKA"/>
    <property type="match status" value="1"/>
</dbReference>
<dbReference type="InterPro" id="IPR050428">
    <property type="entry name" value="TCS_sensor_his_kinase"/>
</dbReference>
<evidence type="ECO:0000256" key="9">
    <source>
        <dbReference type="ARBA" id="ARBA00022989"/>
    </source>
</evidence>
<sequence length="520" mass="54517">MSEQRVAGVTAFTKDQTSTDAAAEVKRPRAPMTLVRRLLITVVAVLAVVSTVIGLVSVLVLQASLMSRVDTQLANTTKRGYVAADIPQGQNGNGLPDFIRLPDAGTILSAPSQAEGTVAVVSQDGAVQTAGLLDTDGDITRITVEQGTALAAVPADGEPHTVSLTEPLNEYRAIAVADQDGRKVVIGLPLASVTATITQLSITIAIVALLGILIVALLGARIVRIALRPLTRVTQTAQRVAQLPLDRGEVALAERVPDADADERTEVGQVGAALNTMLDHVGSALEARQESEQKVRRFVADASHELRTPLASIRGYSELTRRSGQEVPPDTAHALSRIESESVRMTGLVEDLLLLARLDEGRELAHDPVDLTSIMIDAIGDAHVSGPDHDWEVDIPDEPVVVDGDAPRLQQVVVNLLANARVHTPAGTAVIARLTTDGDSVSITVHDDGPGIDPAISGTLFERFARGDVSRTRATGSTGLGLAIVQAVVAAHGGTVSVASEPGDTTFTVTLPRTAPAQLR</sequence>
<organism evidence="15 16">
    <name type="scientific">Orlajensenia leifsoniae</name>
    <dbReference type="NCBI Taxonomy" id="2561933"/>
    <lineage>
        <taxon>Bacteria</taxon>
        <taxon>Bacillati</taxon>
        <taxon>Actinomycetota</taxon>
        <taxon>Actinomycetes</taxon>
        <taxon>Micrococcales</taxon>
        <taxon>Microbacteriaceae</taxon>
        <taxon>Orlajensenia</taxon>
    </lineage>
</organism>
<comment type="catalytic activity">
    <reaction evidence="1">
        <text>ATP + protein L-histidine = ADP + protein N-phospho-L-histidine.</text>
        <dbReference type="EC" id="2.7.13.3"/>
    </reaction>
</comment>
<dbReference type="GO" id="GO:0005509">
    <property type="term" value="F:calcium ion binding"/>
    <property type="evidence" value="ECO:0007669"/>
    <property type="project" value="UniProtKB-ARBA"/>
</dbReference>
<feature type="transmembrane region" description="Helical" evidence="12">
    <location>
        <begin position="200"/>
        <end position="223"/>
    </location>
</feature>
<reference evidence="15 16" key="1">
    <citation type="journal article" date="2018" name="J. Microbiol.">
        <title>Leifsonia flava sp. nov., a novel actinobacterium isolated from the rhizosphere of Aquilegia viridiflora.</title>
        <authorList>
            <person name="Cai Y."/>
            <person name="Tao W.Z."/>
            <person name="Ma Y.J."/>
            <person name="Cheng J."/>
            <person name="Zhang M.Y."/>
            <person name="Zhang Y.X."/>
        </authorList>
    </citation>
    <scope>NUCLEOTIDE SEQUENCE [LARGE SCALE GENOMIC DNA]</scope>
    <source>
        <strain evidence="15 16">SYP-B2174</strain>
    </source>
</reference>
<keyword evidence="5" id="KW-0597">Phosphoprotein</keyword>
<dbReference type="PROSITE" id="PS50885">
    <property type="entry name" value="HAMP"/>
    <property type="match status" value="1"/>
</dbReference>
<dbReference type="PANTHER" id="PTHR45436:SF5">
    <property type="entry name" value="SENSOR HISTIDINE KINASE TRCS"/>
    <property type="match status" value="1"/>
</dbReference>
<comment type="cofactor">
    <cofactor evidence="2">
        <name>a divalent metal cation</name>
        <dbReference type="ChEBI" id="CHEBI:60240"/>
    </cofactor>
</comment>
<dbReference type="SMART" id="SM00304">
    <property type="entry name" value="HAMP"/>
    <property type="match status" value="1"/>
</dbReference>
<dbReference type="SUPFAM" id="SSF47384">
    <property type="entry name" value="Homodimeric domain of signal transducing histidine kinase"/>
    <property type="match status" value="1"/>
</dbReference>
<comment type="subcellular location">
    <subcellularLocation>
        <location evidence="3">Cell membrane</location>
    </subcellularLocation>
</comment>
<dbReference type="CDD" id="cd00075">
    <property type="entry name" value="HATPase"/>
    <property type="match status" value="1"/>
</dbReference>
<keyword evidence="9 12" id="KW-1133">Transmembrane helix</keyword>
<evidence type="ECO:0000256" key="5">
    <source>
        <dbReference type="ARBA" id="ARBA00022553"/>
    </source>
</evidence>